<dbReference type="EMBL" id="JAQIZT010000018">
    <property type="protein sequence ID" value="KAJ6958782.1"/>
    <property type="molecule type" value="Genomic_DNA"/>
</dbReference>
<keyword evidence="2" id="KW-1185">Reference proteome</keyword>
<accession>A0AAD6PTB0</accession>
<evidence type="ECO:0000313" key="1">
    <source>
        <dbReference type="EMBL" id="KAJ6958782.1"/>
    </source>
</evidence>
<dbReference type="AlphaFoldDB" id="A0AAD6PTB0"/>
<protein>
    <submittedName>
        <fullName evidence="1">Uncharacterized protein</fullName>
    </submittedName>
</protein>
<comment type="caution">
    <text evidence="1">The sequence shown here is derived from an EMBL/GenBank/DDBJ whole genome shotgun (WGS) entry which is preliminary data.</text>
</comment>
<sequence>MASFCLVEYVLQGSDDPIGNGWFSIASISIYKHGCLFQVARFTNYLGFNMFPESAANSQMQTGSGDGALANRAKCYQLKRDQ</sequence>
<reference evidence="1 2" key="1">
    <citation type="journal article" date="2023" name="Mol. Ecol. Resour.">
        <title>Chromosome-level genome assembly of a triploid poplar Populus alba 'Berolinensis'.</title>
        <authorList>
            <person name="Chen S."/>
            <person name="Yu Y."/>
            <person name="Wang X."/>
            <person name="Wang S."/>
            <person name="Zhang T."/>
            <person name="Zhou Y."/>
            <person name="He R."/>
            <person name="Meng N."/>
            <person name="Wang Y."/>
            <person name="Liu W."/>
            <person name="Liu Z."/>
            <person name="Liu J."/>
            <person name="Guo Q."/>
            <person name="Huang H."/>
            <person name="Sederoff R.R."/>
            <person name="Wang G."/>
            <person name="Qu G."/>
            <person name="Chen S."/>
        </authorList>
    </citation>
    <scope>NUCLEOTIDE SEQUENCE [LARGE SCALE GENOMIC DNA]</scope>
    <source>
        <strain evidence="1">SC-2020</strain>
    </source>
</reference>
<dbReference type="Proteomes" id="UP001164929">
    <property type="component" value="Chromosome 18"/>
</dbReference>
<gene>
    <name evidence="1" type="ORF">NC653_040417</name>
</gene>
<name>A0AAD6PTB0_9ROSI</name>
<proteinExistence type="predicted"/>
<evidence type="ECO:0000313" key="2">
    <source>
        <dbReference type="Proteomes" id="UP001164929"/>
    </source>
</evidence>
<organism evidence="1 2">
    <name type="scientific">Populus alba x Populus x berolinensis</name>
    <dbReference type="NCBI Taxonomy" id="444605"/>
    <lineage>
        <taxon>Eukaryota</taxon>
        <taxon>Viridiplantae</taxon>
        <taxon>Streptophyta</taxon>
        <taxon>Embryophyta</taxon>
        <taxon>Tracheophyta</taxon>
        <taxon>Spermatophyta</taxon>
        <taxon>Magnoliopsida</taxon>
        <taxon>eudicotyledons</taxon>
        <taxon>Gunneridae</taxon>
        <taxon>Pentapetalae</taxon>
        <taxon>rosids</taxon>
        <taxon>fabids</taxon>
        <taxon>Malpighiales</taxon>
        <taxon>Salicaceae</taxon>
        <taxon>Saliceae</taxon>
        <taxon>Populus</taxon>
    </lineage>
</organism>